<sequence length="146" mass="16493">MGSQADACLCERSSARARRTAAEGRGRSVPSPHPRTRTPRRGHAHTRVAHAKRNRRRPRPLTKSAAGRAGSQTASKINTERGEVLLKYPCKAYADGVEMRRELFRADSSRATASAICRRVAEPSRIRRLRLSQFQLYEKKSNVRRE</sequence>
<dbReference type="EMBL" id="OW152820">
    <property type="protein sequence ID" value="CAH2074921.1"/>
    <property type="molecule type" value="Genomic_DNA"/>
</dbReference>
<name>A0ABN8J608_9NEOP</name>
<evidence type="ECO:0000256" key="1">
    <source>
        <dbReference type="SAM" id="MobiDB-lite"/>
    </source>
</evidence>
<organism evidence="2 3">
    <name type="scientific">Iphiclides podalirius</name>
    <name type="common">scarce swallowtail</name>
    <dbReference type="NCBI Taxonomy" id="110791"/>
    <lineage>
        <taxon>Eukaryota</taxon>
        <taxon>Metazoa</taxon>
        <taxon>Ecdysozoa</taxon>
        <taxon>Arthropoda</taxon>
        <taxon>Hexapoda</taxon>
        <taxon>Insecta</taxon>
        <taxon>Pterygota</taxon>
        <taxon>Neoptera</taxon>
        <taxon>Endopterygota</taxon>
        <taxon>Lepidoptera</taxon>
        <taxon>Glossata</taxon>
        <taxon>Ditrysia</taxon>
        <taxon>Papilionoidea</taxon>
        <taxon>Papilionidae</taxon>
        <taxon>Papilioninae</taxon>
        <taxon>Iphiclides</taxon>
    </lineage>
</organism>
<accession>A0ABN8J608</accession>
<keyword evidence="3" id="KW-1185">Reference proteome</keyword>
<gene>
    <name evidence="2" type="ORF">IPOD504_LOCUS16338</name>
</gene>
<proteinExistence type="predicted"/>
<evidence type="ECO:0000313" key="3">
    <source>
        <dbReference type="Proteomes" id="UP000837857"/>
    </source>
</evidence>
<reference evidence="2" key="1">
    <citation type="submission" date="2022-03" db="EMBL/GenBank/DDBJ databases">
        <authorList>
            <person name="Martin H S."/>
        </authorList>
    </citation>
    <scope>NUCLEOTIDE SEQUENCE</scope>
</reference>
<feature type="compositionally biased region" description="Basic residues" evidence="1">
    <location>
        <begin position="34"/>
        <end position="60"/>
    </location>
</feature>
<feature type="non-terminal residue" evidence="2">
    <location>
        <position position="146"/>
    </location>
</feature>
<evidence type="ECO:0000313" key="2">
    <source>
        <dbReference type="EMBL" id="CAH2074921.1"/>
    </source>
</evidence>
<dbReference type="Proteomes" id="UP000837857">
    <property type="component" value="Chromosome 8"/>
</dbReference>
<feature type="region of interest" description="Disordered" evidence="1">
    <location>
        <begin position="1"/>
        <end position="80"/>
    </location>
</feature>
<protein>
    <submittedName>
        <fullName evidence="2">Uncharacterized protein</fullName>
    </submittedName>
</protein>